<evidence type="ECO:0000313" key="1">
    <source>
        <dbReference type="EMBL" id="JAH30290.1"/>
    </source>
</evidence>
<reference evidence="1" key="1">
    <citation type="submission" date="2014-11" db="EMBL/GenBank/DDBJ databases">
        <authorList>
            <person name="Amaro Gonzalez C."/>
        </authorList>
    </citation>
    <scope>NUCLEOTIDE SEQUENCE</scope>
</reference>
<name>A0A0E9RPH1_ANGAN</name>
<proteinExistence type="predicted"/>
<organism evidence="1">
    <name type="scientific">Anguilla anguilla</name>
    <name type="common">European freshwater eel</name>
    <name type="synonym">Muraena anguilla</name>
    <dbReference type="NCBI Taxonomy" id="7936"/>
    <lineage>
        <taxon>Eukaryota</taxon>
        <taxon>Metazoa</taxon>
        <taxon>Chordata</taxon>
        <taxon>Craniata</taxon>
        <taxon>Vertebrata</taxon>
        <taxon>Euteleostomi</taxon>
        <taxon>Actinopterygii</taxon>
        <taxon>Neopterygii</taxon>
        <taxon>Teleostei</taxon>
        <taxon>Anguilliformes</taxon>
        <taxon>Anguillidae</taxon>
        <taxon>Anguilla</taxon>
    </lineage>
</organism>
<dbReference type="AlphaFoldDB" id="A0A0E9RPH1"/>
<reference evidence="1" key="2">
    <citation type="journal article" date="2015" name="Fish Shellfish Immunol.">
        <title>Early steps in the European eel (Anguilla anguilla)-Vibrio vulnificus interaction in the gills: Role of the RtxA13 toxin.</title>
        <authorList>
            <person name="Callol A."/>
            <person name="Pajuelo D."/>
            <person name="Ebbesson L."/>
            <person name="Teles M."/>
            <person name="MacKenzie S."/>
            <person name="Amaro C."/>
        </authorList>
    </citation>
    <scope>NUCLEOTIDE SEQUENCE</scope>
</reference>
<accession>A0A0E9RPH1</accession>
<sequence length="33" mass="4085">MRLQLYCSPLLLYLRPSGDEKKRKEKCWRCQEL</sequence>
<protein>
    <submittedName>
        <fullName evidence="1">Uncharacterized protein</fullName>
    </submittedName>
</protein>
<dbReference type="EMBL" id="GBXM01078287">
    <property type="protein sequence ID" value="JAH30290.1"/>
    <property type="molecule type" value="Transcribed_RNA"/>
</dbReference>